<feature type="compositionally biased region" description="Basic and acidic residues" evidence="1">
    <location>
        <begin position="250"/>
        <end position="262"/>
    </location>
</feature>
<protein>
    <submittedName>
        <fullName evidence="2">Uncharacterized protein</fullName>
    </submittedName>
</protein>
<feature type="region of interest" description="Disordered" evidence="1">
    <location>
        <begin position="160"/>
        <end position="276"/>
    </location>
</feature>
<reference evidence="2" key="1">
    <citation type="submission" date="2021-01" db="EMBL/GenBank/DDBJ databases">
        <authorList>
            <person name="Corre E."/>
            <person name="Pelletier E."/>
            <person name="Niang G."/>
            <person name="Scheremetjew M."/>
            <person name="Finn R."/>
            <person name="Kale V."/>
            <person name="Holt S."/>
            <person name="Cochrane G."/>
            <person name="Meng A."/>
            <person name="Brown T."/>
            <person name="Cohen L."/>
        </authorList>
    </citation>
    <scope>NUCLEOTIDE SEQUENCE</scope>
    <source>
        <strain evidence="2">CCMP3346</strain>
    </source>
</reference>
<sequence>MPANSPFREIFDENSPVCEMRGFEVASVHDAVLREIRGGSQVAVHFAYDHSDPARHSRRRALGTQQPPVWNCQTVGTMHRGDTFIRVIVLHGDQPEDTFESHIIIHSVFNNAWTFLFTTEPPAAGREGAARFPRTLIVARQVMGADAQVLFGGQLDIALPPAGDGQDGEQNAGPPAPVAPSSSVAPRLGWMASPPQHTNADLGGIAVSSPSAAPAAAPAAAGAGNRGEKRKAAASLASAGDDGGEGEMAADDRRRQRRRGEQTAKAADGGSMMGDE</sequence>
<name>A0A7S1PDJ4_9ALVE</name>
<accession>A0A7S1PDJ4</accession>
<evidence type="ECO:0000256" key="1">
    <source>
        <dbReference type="SAM" id="MobiDB-lite"/>
    </source>
</evidence>
<proteinExistence type="predicted"/>
<dbReference type="AlphaFoldDB" id="A0A7S1PDJ4"/>
<evidence type="ECO:0000313" key="2">
    <source>
        <dbReference type="EMBL" id="CAD9074007.1"/>
    </source>
</evidence>
<dbReference type="EMBL" id="HBGB01049583">
    <property type="protein sequence ID" value="CAD9074007.1"/>
    <property type="molecule type" value="Transcribed_RNA"/>
</dbReference>
<organism evidence="2">
    <name type="scientific">Vitrella brassicaformis</name>
    <dbReference type="NCBI Taxonomy" id="1169539"/>
    <lineage>
        <taxon>Eukaryota</taxon>
        <taxon>Sar</taxon>
        <taxon>Alveolata</taxon>
        <taxon>Colpodellida</taxon>
        <taxon>Vitrellaceae</taxon>
        <taxon>Vitrella</taxon>
    </lineage>
</organism>
<gene>
    <name evidence="2" type="ORF">VBRA1451_LOCUS29091</name>
</gene>
<feature type="compositionally biased region" description="Low complexity" evidence="1">
    <location>
        <begin position="203"/>
        <end position="223"/>
    </location>
</feature>